<dbReference type="PANTHER" id="PTHR19879:SF9">
    <property type="entry name" value="TRANSCRIPTION INITIATION FACTOR TFIID SUBUNIT 5"/>
    <property type="match status" value="1"/>
</dbReference>
<reference evidence="5" key="1">
    <citation type="submission" date="2017-09" db="EMBL/GenBank/DDBJ databases">
        <title>Metaegenomics of thermophilic ammonia-oxidizing enrichment culture.</title>
        <authorList>
            <person name="Kato S."/>
            <person name="Suzuki K."/>
        </authorList>
    </citation>
    <scope>NUCLEOTIDE SEQUENCE [LARGE SCALE GENOMIC DNA]</scope>
</reference>
<feature type="repeat" description="WD" evidence="3">
    <location>
        <begin position="582"/>
        <end position="623"/>
    </location>
</feature>
<dbReference type="InterPro" id="IPR019775">
    <property type="entry name" value="WD40_repeat_CS"/>
</dbReference>
<feature type="repeat" description="WD" evidence="3">
    <location>
        <begin position="497"/>
        <end position="538"/>
    </location>
</feature>
<evidence type="ECO:0000256" key="1">
    <source>
        <dbReference type="ARBA" id="ARBA00022574"/>
    </source>
</evidence>
<keyword evidence="1 3" id="KW-0853">WD repeat</keyword>
<dbReference type="CDD" id="cd00200">
    <property type="entry name" value="WD40"/>
    <property type="match status" value="1"/>
</dbReference>
<dbReference type="InterPro" id="IPR011044">
    <property type="entry name" value="Quino_amine_DH_bsu"/>
</dbReference>
<protein>
    <submittedName>
        <fullName evidence="4">Uncharacterized protein</fullName>
    </submittedName>
</protein>
<comment type="caution">
    <text evidence="4">The sequence shown here is derived from an EMBL/GenBank/DDBJ whole genome shotgun (WGS) entry which is preliminary data.</text>
</comment>
<dbReference type="PROSITE" id="PS00678">
    <property type="entry name" value="WD_REPEATS_1"/>
    <property type="match status" value="1"/>
</dbReference>
<dbReference type="AlphaFoldDB" id="A0A2H5Y9D5"/>
<feature type="repeat" description="WD" evidence="3">
    <location>
        <begin position="666"/>
        <end position="700"/>
    </location>
</feature>
<dbReference type="Pfam" id="PF00400">
    <property type="entry name" value="WD40"/>
    <property type="match status" value="6"/>
</dbReference>
<keyword evidence="2" id="KW-0677">Repeat</keyword>
<evidence type="ECO:0000313" key="5">
    <source>
        <dbReference type="Proteomes" id="UP000236642"/>
    </source>
</evidence>
<organism evidence="4 5">
    <name type="scientific">Candidatus Thermoflexus japonica</name>
    <dbReference type="NCBI Taxonomy" id="2035417"/>
    <lineage>
        <taxon>Bacteria</taxon>
        <taxon>Bacillati</taxon>
        <taxon>Chloroflexota</taxon>
        <taxon>Thermoflexia</taxon>
        <taxon>Thermoflexales</taxon>
        <taxon>Thermoflexaceae</taxon>
        <taxon>Thermoflexus</taxon>
    </lineage>
</organism>
<dbReference type="SUPFAM" id="SSF50998">
    <property type="entry name" value="Quinoprotein alcohol dehydrogenase-like"/>
    <property type="match status" value="1"/>
</dbReference>
<dbReference type="InterPro" id="IPR011659">
    <property type="entry name" value="WD40"/>
</dbReference>
<dbReference type="EMBL" id="BEHY01000099">
    <property type="protein sequence ID" value="GBD10052.1"/>
    <property type="molecule type" value="Genomic_DNA"/>
</dbReference>
<dbReference type="InterPro" id="IPR011047">
    <property type="entry name" value="Quinoprotein_ADH-like_sf"/>
</dbReference>
<dbReference type="InterPro" id="IPR015943">
    <property type="entry name" value="WD40/YVTN_repeat-like_dom_sf"/>
</dbReference>
<sequence length="700" mass="76816">MPRNGAIARRIMAFIWAAELLAFCQRAPGGPASPPPSVPTPLIGESPFLPPVPAPASPEPPLQPTLLFQWGFHDYPLHMAWSPRRPWLALASSNRLYVYHFPSLRLLAFFPMEGRLQELIFTADGQLLIGRLEDGTLKAWEIPSRRERWSRSDMPGFGLAVAPDARRLAAGHREGFVRLLDPMSGWEIRELPGRVPLTFSPDGTFLVTCTSPEWLDPLRIRCSPTEDLLLVDVASARVRATIPSVVPPIWISDGLRVIVGRADGTVRTLDLSTGAEEILWQRPGARIRQVLLSADQRWLAIQYGGSVDIVARATGEIRWSGAGGPAAFSPDGSLLAWVKGMPPALSLLDLKTGAERGFPSGVIEAHWPLQLVFSPDGRWLAFQGEEAGDRAGTMPLVQIWDVATGAERYRFLPRLMPIWDLRFSPDGGTLGVLEGALVRLYDLDSGRSRWHLPLRVADGLSLAFSPDGRWLAVGLADGPIRLYRQIPRGGWITDRILIGHEGPVRGVAFSPDSRLLASASWDRTVRVWDVLQGRERIRLEGHAAEVWDVAFSPDGQTLVSAGGDGSLRLGWETAMGGQGQLLMAYGVRIYRVAFSPDGRYLAAGLEDGTVRLWDATARSERQALTVGPAPVRALAFSPDGRLLAAGDAEGRLVLWAIPEGRERLRWAKEGDALYSLAFSPDGTQLALGFRSGIVQVWRIR</sequence>
<feature type="repeat" description="WD" evidence="3">
    <location>
        <begin position="539"/>
        <end position="569"/>
    </location>
</feature>
<dbReference type="PROSITE" id="PS50082">
    <property type="entry name" value="WD_REPEATS_2"/>
    <property type="match status" value="5"/>
</dbReference>
<dbReference type="PANTHER" id="PTHR19879">
    <property type="entry name" value="TRANSCRIPTION INITIATION FACTOR TFIID"/>
    <property type="match status" value="1"/>
</dbReference>
<accession>A0A2H5Y9D5</accession>
<dbReference type="PROSITE" id="PS50294">
    <property type="entry name" value="WD_REPEATS_REGION"/>
    <property type="match status" value="4"/>
</dbReference>
<dbReference type="SMART" id="SM00320">
    <property type="entry name" value="WD40"/>
    <property type="match status" value="10"/>
</dbReference>
<dbReference type="Pfam" id="PF07676">
    <property type="entry name" value="PD40"/>
    <property type="match status" value="1"/>
</dbReference>
<evidence type="ECO:0000256" key="3">
    <source>
        <dbReference type="PROSITE-ProRule" id="PRU00221"/>
    </source>
</evidence>
<name>A0A2H5Y9D5_9CHLR</name>
<evidence type="ECO:0000256" key="2">
    <source>
        <dbReference type="ARBA" id="ARBA00022737"/>
    </source>
</evidence>
<dbReference type="SUPFAM" id="SSF50969">
    <property type="entry name" value="YVTN repeat-like/Quinoprotein amine dehydrogenase"/>
    <property type="match status" value="1"/>
</dbReference>
<dbReference type="InterPro" id="IPR036322">
    <property type="entry name" value="WD40_repeat_dom_sf"/>
</dbReference>
<dbReference type="InterPro" id="IPR020472">
    <property type="entry name" value="WD40_PAC1"/>
</dbReference>
<gene>
    <name evidence="4" type="ORF">HRbin22_02315</name>
</gene>
<dbReference type="Gene3D" id="2.130.10.10">
    <property type="entry name" value="YVTN repeat-like/Quinoprotein amine dehydrogenase"/>
    <property type="match status" value="4"/>
</dbReference>
<dbReference type="Proteomes" id="UP000236642">
    <property type="component" value="Unassembled WGS sequence"/>
</dbReference>
<feature type="repeat" description="WD" evidence="3">
    <location>
        <begin position="624"/>
        <end position="665"/>
    </location>
</feature>
<proteinExistence type="predicted"/>
<dbReference type="SUPFAM" id="SSF50978">
    <property type="entry name" value="WD40 repeat-like"/>
    <property type="match status" value="1"/>
</dbReference>
<evidence type="ECO:0000313" key="4">
    <source>
        <dbReference type="EMBL" id="GBD10052.1"/>
    </source>
</evidence>
<dbReference type="InterPro" id="IPR001680">
    <property type="entry name" value="WD40_rpt"/>
</dbReference>
<dbReference type="PRINTS" id="PR00320">
    <property type="entry name" value="GPROTEINBRPT"/>
</dbReference>